<dbReference type="RefSeq" id="WP_020976419.1">
    <property type="nucleotide sequence ID" value="NC_022198.1"/>
</dbReference>
<dbReference type="Gene3D" id="3.40.930.10">
    <property type="entry name" value="Mannitol-specific EII, Chain A"/>
    <property type="match status" value="1"/>
</dbReference>
<organism evidence="8 9">
    <name type="scientific">Corynebacterium argentoratense DSM 44202</name>
    <dbReference type="NCBI Taxonomy" id="1348662"/>
    <lineage>
        <taxon>Bacteria</taxon>
        <taxon>Bacillati</taxon>
        <taxon>Actinomycetota</taxon>
        <taxon>Actinomycetes</taxon>
        <taxon>Mycobacteriales</taxon>
        <taxon>Corynebacteriaceae</taxon>
        <taxon>Corynebacterium</taxon>
    </lineage>
</organism>
<evidence type="ECO:0000256" key="2">
    <source>
        <dbReference type="ARBA" id="ARBA00022553"/>
    </source>
</evidence>
<dbReference type="SUPFAM" id="SSF55804">
    <property type="entry name" value="Phoshotransferase/anion transport protein"/>
    <property type="match status" value="1"/>
</dbReference>
<evidence type="ECO:0000313" key="8">
    <source>
        <dbReference type="EMBL" id="AGU15265.1"/>
    </source>
</evidence>
<protein>
    <recommendedName>
        <fullName evidence="7">PTS EIIA type-2 domain-containing protein</fullName>
    </recommendedName>
</protein>
<proteinExistence type="predicted"/>
<dbReference type="GO" id="GO:0008982">
    <property type="term" value="F:protein-N(PI)-phosphohistidine-sugar phosphotransferase activity"/>
    <property type="evidence" value="ECO:0007669"/>
    <property type="project" value="InterPro"/>
</dbReference>
<name>U3GUT6_9CORY</name>
<dbReference type="PANTHER" id="PTHR47738">
    <property type="entry name" value="PTS SYSTEM FRUCTOSE-LIKE EIIA COMPONENT-RELATED"/>
    <property type="match status" value="1"/>
</dbReference>
<evidence type="ECO:0000313" key="9">
    <source>
        <dbReference type="Proteomes" id="UP000016943"/>
    </source>
</evidence>
<dbReference type="InterPro" id="IPR016152">
    <property type="entry name" value="PTrfase/Anion_transptr"/>
</dbReference>
<dbReference type="OrthoDB" id="9782569at2"/>
<dbReference type="PATRIC" id="fig|1348662.3.peg.1112"/>
<dbReference type="STRING" id="1348662.CARG_05685"/>
<keyword evidence="9" id="KW-1185">Reference proteome</keyword>
<dbReference type="CDD" id="cd00211">
    <property type="entry name" value="PTS_IIA_fru"/>
    <property type="match status" value="1"/>
</dbReference>
<dbReference type="InterPro" id="IPR004715">
    <property type="entry name" value="PTS_IIA_fruc"/>
</dbReference>
<evidence type="ECO:0000256" key="6">
    <source>
        <dbReference type="SAM" id="MobiDB-lite"/>
    </source>
</evidence>
<evidence type="ECO:0000256" key="5">
    <source>
        <dbReference type="ARBA" id="ARBA00022683"/>
    </source>
</evidence>
<dbReference type="GO" id="GO:0030295">
    <property type="term" value="F:protein kinase activator activity"/>
    <property type="evidence" value="ECO:0007669"/>
    <property type="project" value="TreeGrafter"/>
</dbReference>
<keyword evidence="1" id="KW-0813">Transport</keyword>
<dbReference type="GO" id="GO:0009401">
    <property type="term" value="P:phosphoenolpyruvate-dependent sugar phosphotransferase system"/>
    <property type="evidence" value="ECO:0007669"/>
    <property type="project" value="UniProtKB-KW"/>
</dbReference>
<gene>
    <name evidence="8" type="ORF">CARG_05685</name>
</gene>
<reference evidence="8 9" key="1">
    <citation type="journal article" date="2013" name="Genome Announc.">
        <title>Whole-Genome Sequence of the Clinical Strain Corynebacterium argentoratense DSM 44202, Isolated from a Human Throat Specimen.</title>
        <authorList>
            <person name="Bomholt C."/>
            <person name="Glaub A."/>
            <person name="Gravermann K."/>
            <person name="Albersmeier A."/>
            <person name="Brinkrolf K."/>
            <person name="Ruckert C."/>
            <person name="Tauch A."/>
        </authorList>
    </citation>
    <scope>NUCLEOTIDE SEQUENCE [LARGE SCALE GENOMIC DNA]</scope>
    <source>
        <strain evidence="8">DSM 44202</strain>
    </source>
</reference>
<dbReference type="PANTHER" id="PTHR47738:SF1">
    <property type="entry name" value="NITROGEN REGULATORY PROTEIN"/>
    <property type="match status" value="1"/>
</dbReference>
<dbReference type="NCBIfam" id="TIGR00848">
    <property type="entry name" value="fruA"/>
    <property type="match status" value="1"/>
</dbReference>
<dbReference type="InterPro" id="IPR051541">
    <property type="entry name" value="PTS_SugarTrans_NitroReg"/>
</dbReference>
<dbReference type="GO" id="GO:0016020">
    <property type="term" value="C:membrane"/>
    <property type="evidence" value="ECO:0007669"/>
    <property type="project" value="InterPro"/>
</dbReference>
<keyword evidence="2" id="KW-0597">Phosphoprotein</keyword>
<dbReference type="PROSITE" id="PS51094">
    <property type="entry name" value="PTS_EIIA_TYPE_2"/>
    <property type="match status" value="1"/>
</dbReference>
<evidence type="ECO:0000256" key="3">
    <source>
        <dbReference type="ARBA" id="ARBA00022597"/>
    </source>
</evidence>
<dbReference type="InterPro" id="IPR002178">
    <property type="entry name" value="PTS_EIIA_type-2_dom"/>
</dbReference>
<feature type="region of interest" description="Disordered" evidence="6">
    <location>
        <begin position="18"/>
        <end position="39"/>
    </location>
</feature>
<dbReference type="eggNOG" id="COG1762">
    <property type="taxonomic scope" value="Bacteria"/>
</dbReference>
<dbReference type="GeneID" id="78249913"/>
<accession>U3GUT6</accession>
<keyword evidence="3" id="KW-0762">Sugar transport</keyword>
<evidence type="ECO:0000256" key="4">
    <source>
        <dbReference type="ARBA" id="ARBA00022679"/>
    </source>
</evidence>
<dbReference type="KEGG" id="caz:CARG_05685"/>
<dbReference type="HOGENOM" id="CLU_072531_5_1_11"/>
<dbReference type="Pfam" id="PF00359">
    <property type="entry name" value="PTS_EIIA_2"/>
    <property type="match status" value="1"/>
</dbReference>
<keyword evidence="5" id="KW-0598">Phosphotransferase system</keyword>
<evidence type="ECO:0000259" key="7">
    <source>
        <dbReference type="PROSITE" id="PS51094"/>
    </source>
</evidence>
<evidence type="ECO:0000256" key="1">
    <source>
        <dbReference type="ARBA" id="ARBA00022448"/>
    </source>
</evidence>
<sequence>MNIREFFTTATVQKIFARSNRPARTNTPPNEEPTDRSPYATEDLVVFDVDVDDHPYAVLAFLSELLHEQQRCTDPQQLLSELWDRELKMDTGIPLGIAIPHCRSTAITEPTVAMLRLAQGVDFSGPDGPSDLIFCIACPATSGREHLKILSRLSRHLVDQAFVASLRSASSPDAVAARINQAVTHG</sequence>
<dbReference type="Proteomes" id="UP000016943">
    <property type="component" value="Chromosome"/>
</dbReference>
<feature type="domain" description="PTS EIIA type-2" evidence="7">
    <location>
        <begin position="38"/>
        <end position="182"/>
    </location>
</feature>
<dbReference type="EMBL" id="CP006365">
    <property type="protein sequence ID" value="AGU15265.1"/>
    <property type="molecule type" value="Genomic_DNA"/>
</dbReference>
<dbReference type="AlphaFoldDB" id="U3GUT6"/>
<keyword evidence="4" id="KW-0808">Transferase</keyword>